<dbReference type="Proteomes" id="UP000249061">
    <property type="component" value="Unassembled WGS sequence"/>
</dbReference>
<sequence>MRALRAENARLESRVEKLESQKMIAAMRAPAPKPAAMTQKANASSSADALPPLAVVKLKPKREPAPRLDTSVQVNEPDEAVEVYTDQNNPLTKTSAPAPSPNTEPDEADLAMADAQFDRGLEMMKTGNAEAGIAQMQQFVSDWPRHPKADNALYFAGLAWVADKDFEKAAGLFERVLAQYPAGDAVLDSMLKLADCRQKLNKTREARATWEKIVTNYPGTAAATQAQARLSSARASTVATP</sequence>
<dbReference type="SUPFAM" id="SSF48452">
    <property type="entry name" value="TPR-like"/>
    <property type="match status" value="1"/>
</dbReference>
<proteinExistence type="predicted"/>
<evidence type="ECO:0000256" key="2">
    <source>
        <dbReference type="SAM" id="MobiDB-lite"/>
    </source>
</evidence>
<name>A0A2W5TAP7_9BACT</name>
<accession>A0A2W5TAP7</accession>
<dbReference type="Gene3D" id="1.25.40.10">
    <property type="entry name" value="Tetratricopeptide repeat domain"/>
    <property type="match status" value="1"/>
</dbReference>
<evidence type="ECO:0000313" key="5">
    <source>
        <dbReference type="Proteomes" id="UP000249061"/>
    </source>
</evidence>
<dbReference type="Pfam" id="PF13525">
    <property type="entry name" value="YfiO"/>
    <property type="match status" value="1"/>
</dbReference>
<evidence type="ECO:0000259" key="3">
    <source>
        <dbReference type="Pfam" id="PF13525"/>
    </source>
</evidence>
<evidence type="ECO:0000313" key="4">
    <source>
        <dbReference type="EMBL" id="PZR10163.1"/>
    </source>
</evidence>
<comment type="caution">
    <text evidence="4">The sequence shown here is derived from an EMBL/GenBank/DDBJ whole genome shotgun (WGS) entry which is preliminary data.</text>
</comment>
<feature type="compositionally biased region" description="Low complexity" evidence="2">
    <location>
        <begin position="26"/>
        <end position="54"/>
    </location>
</feature>
<organism evidence="4 5">
    <name type="scientific">Archangium gephyra</name>
    <dbReference type="NCBI Taxonomy" id="48"/>
    <lineage>
        <taxon>Bacteria</taxon>
        <taxon>Pseudomonadati</taxon>
        <taxon>Myxococcota</taxon>
        <taxon>Myxococcia</taxon>
        <taxon>Myxococcales</taxon>
        <taxon>Cystobacterineae</taxon>
        <taxon>Archangiaceae</taxon>
        <taxon>Archangium</taxon>
    </lineage>
</organism>
<feature type="domain" description="Outer membrane lipoprotein BamD-like" evidence="3">
    <location>
        <begin position="123"/>
        <end position="234"/>
    </location>
</feature>
<evidence type="ECO:0000256" key="1">
    <source>
        <dbReference type="ARBA" id="ARBA00022729"/>
    </source>
</evidence>
<dbReference type="InterPro" id="IPR039565">
    <property type="entry name" value="BamD-like"/>
</dbReference>
<protein>
    <recommendedName>
        <fullName evidence="3">Outer membrane lipoprotein BamD-like domain-containing protein</fullName>
    </recommendedName>
</protein>
<keyword evidence="1" id="KW-0732">Signal</keyword>
<dbReference type="AlphaFoldDB" id="A0A2W5TAP7"/>
<dbReference type="EMBL" id="QFQP01000018">
    <property type="protein sequence ID" value="PZR10163.1"/>
    <property type="molecule type" value="Genomic_DNA"/>
</dbReference>
<feature type="compositionally biased region" description="Polar residues" evidence="2">
    <location>
        <begin position="85"/>
        <end position="103"/>
    </location>
</feature>
<feature type="region of interest" description="Disordered" evidence="2">
    <location>
        <begin position="26"/>
        <end position="106"/>
    </location>
</feature>
<reference evidence="4 5" key="1">
    <citation type="submission" date="2017-08" db="EMBL/GenBank/DDBJ databases">
        <title>Infants hospitalized years apart are colonized by the same room-sourced microbial strains.</title>
        <authorList>
            <person name="Brooks B."/>
            <person name="Olm M.R."/>
            <person name="Firek B.A."/>
            <person name="Baker R."/>
            <person name="Thomas B.C."/>
            <person name="Morowitz M.J."/>
            <person name="Banfield J.F."/>
        </authorList>
    </citation>
    <scope>NUCLEOTIDE SEQUENCE [LARGE SCALE GENOMIC DNA]</scope>
    <source>
        <strain evidence="4">S2_003_000_R2_14</strain>
    </source>
</reference>
<gene>
    <name evidence="4" type="ORF">DI536_20220</name>
</gene>
<dbReference type="InterPro" id="IPR011990">
    <property type="entry name" value="TPR-like_helical_dom_sf"/>
</dbReference>